<evidence type="ECO:0000256" key="6">
    <source>
        <dbReference type="ARBA" id="ARBA00023136"/>
    </source>
</evidence>
<proteinExistence type="inferred from homology"/>
<keyword evidence="4 7" id="KW-0812">Transmembrane</keyword>
<comment type="similarity">
    <text evidence="2">Belongs to the CPA3 antiporters (TC 2.A.63) subunit D family.</text>
</comment>
<evidence type="ECO:0000313" key="11">
    <source>
        <dbReference type="Proteomes" id="UP000653056"/>
    </source>
</evidence>
<feature type="transmembrane region" description="Helical" evidence="8">
    <location>
        <begin position="303"/>
        <end position="321"/>
    </location>
</feature>
<protein>
    <submittedName>
        <fullName evidence="10">Monovalent cation/H+ antiporter subunit D</fullName>
    </submittedName>
</protein>
<dbReference type="InterPro" id="IPR001750">
    <property type="entry name" value="ND/Mrp_TM"/>
</dbReference>
<evidence type="ECO:0000256" key="4">
    <source>
        <dbReference type="ARBA" id="ARBA00022692"/>
    </source>
</evidence>
<feature type="transmembrane region" description="Helical" evidence="8">
    <location>
        <begin position="106"/>
        <end position="123"/>
    </location>
</feature>
<keyword evidence="6 8" id="KW-0472">Membrane</keyword>
<dbReference type="Proteomes" id="UP000653056">
    <property type="component" value="Unassembled WGS sequence"/>
</dbReference>
<feature type="domain" description="NADH:quinone oxidoreductase/Mrp antiporter transmembrane" evidence="9">
    <location>
        <begin position="126"/>
        <end position="416"/>
    </location>
</feature>
<reference evidence="11" key="1">
    <citation type="journal article" date="2019" name="Int. J. Syst. Evol. Microbiol.">
        <title>The Global Catalogue of Microorganisms (GCM) 10K type strain sequencing project: providing services to taxonomists for standard genome sequencing and annotation.</title>
        <authorList>
            <consortium name="The Broad Institute Genomics Platform"/>
            <consortium name="The Broad Institute Genome Sequencing Center for Infectious Disease"/>
            <person name="Wu L."/>
            <person name="Ma J."/>
        </authorList>
    </citation>
    <scope>NUCLEOTIDE SEQUENCE [LARGE SCALE GENOMIC DNA]</scope>
    <source>
        <strain evidence="11">KCTC 22228</strain>
    </source>
</reference>
<dbReference type="NCBIfam" id="NF009309">
    <property type="entry name" value="PRK12666.1"/>
    <property type="match status" value="1"/>
</dbReference>
<accession>A0ABQ2YJ39</accession>
<evidence type="ECO:0000256" key="7">
    <source>
        <dbReference type="RuleBase" id="RU000320"/>
    </source>
</evidence>
<evidence type="ECO:0000313" key="10">
    <source>
        <dbReference type="EMBL" id="GGX85961.1"/>
    </source>
</evidence>
<evidence type="ECO:0000256" key="2">
    <source>
        <dbReference type="ARBA" id="ARBA00005346"/>
    </source>
</evidence>
<dbReference type="PANTHER" id="PTHR42703:SF1">
    <property type="entry name" value="NA(+)_H(+) ANTIPORTER SUBUNIT D1"/>
    <property type="match status" value="1"/>
</dbReference>
<feature type="transmembrane region" description="Helical" evidence="8">
    <location>
        <begin position="373"/>
        <end position="392"/>
    </location>
</feature>
<feature type="transmembrane region" description="Helical" evidence="8">
    <location>
        <begin position="327"/>
        <end position="352"/>
    </location>
</feature>
<dbReference type="PANTHER" id="PTHR42703">
    <property type="entry name" value="NADH DEHYDROGENASE"/>
    <property type="match status" value="1"/>
</dbReference>
<keyword evidence="3" id="KW-1003">Cell membrane</keyword>
<feature type="transmembrane region" description="Helical" evidence="8">
    <location>
        <begin position="129"/>
        <end position="147"/>
    </location>
</feature>
<evidence type="ECO:0000256" key="8">
    <source>
        <dbReference type="SAM" id="Phobius"/>
    </source>
</evidence>
<dbReference type="InterPro" id="IPR003918">
    <property type="entry name" value="NADH_UbQ_OxRdtase"/>
</dbReference>
<keyword evidence="5 8" id="KW-1133">Transmembrane helix</keyword>
<keyword evidence="11" id="KW-1185">Reference proteome</keyword>
<feature type="transmembrane region" description="Helical" evidence="8">
    <location>
        <begin position="32"/>
        <end position="49"/>
    </location>
</feature>
<comment type="caution">
    <text evidence="10">The sequence shown here is derived from an EMBL/GenBank/DDBJ whole genome shotgun (WGS) entry which is preliminary data.</text>
</comment>
<evidence type="ECO:0000259" key="9">
    <source>
        <dbReference type="Pfam" id="PF00361"/>
    </source>
</evidence>
<feature type="transmembrane region" description="Helical" evidence="8">
    <location>
        <begin position="6"/>
        <end position="25"/>
    </location>
</feature>
<feature type="transmembrane region" description="Helical" evidence="8">
    <location>
        <begin position="69"/>
        <end position="94"/>
    </location>
</feature>
<dbReference type="InterPro" id="IPR050586">
    <property type="entry name" value="CPA3_Na-H_Antiporter_D"/>
</dbReference>
<evidence type="ECO:0000256" key="5">
    <source>
        <dbReference type="ARBA" id="ARBA00022989"/>
    </source>
</evidence>
<feature type="transmembrane region" description="Helical" evidence="8">
    <location>
        <begin position="412"/>
        <end position="431"/>
    </location>
</feature>
<feature type="transmembrane region" description="Helical" evidence="8">
    <location>
        <begin position="242"/>
        <end position="266"/>
    </location>
</feature>
<feature type="transmembrane region" description="Helical" evidence="8">
    <location>
        <begin position="205"/>
        <end position="230"/>
    </location>
</feature>
<name>A0ABQ2YJ39_9GAMM</name>
<evidence type="ECO:0000256" key="3">
    <source>
        <dbReference type="ARBA" id="ARBA00022475"/>
    </source>
</evidence>
<evidence type="ECO:0000256" key="1">
    <source>
        <dbReference type="ARBA" id="ARBA00004651"/>
    </source>
</evidence>
<dbReference type="RefSeq" id="WP_189467079.1">
    <property type="nucleotide sequence ID" value="NZ_BMXS01000004.1"/>
</dbReference>
<gene>
    <name evidence="10" type="ORF">GCM10007160_11450</name>
</gene>
<dbReference type="EMBL" id="BMXS01000004">
    <property type="protein sequence ID" value="GGX85961.1"/>
    <property type="molecule type" value="Genomic_DNA"/>
</dbReference>
<comment type="subcellular location">
    <subcellularLocation>
        <location evidence="1">Cell membrane</location>
        <topology evidence="1">Multi-pass membrane protein</topology>
    </subcellularLocation>
    <subcellularLocation>
        <location evidence="7">Membrane</location>
        <topology evidence="7">Multi-pass membrane protein</topology>
    </subcellularLocation>
</comment>
<dbReference type="PRINTS" id="PR01437">
    <property type="entry name" value="NUOXDRDTASE4"/>
</dbReference>
<feature type="transmembrane region" description="Helical" evidence="8">
    <location>
        <begin position="452"/>
        <end position="471"/>
    </location>
</feature>
<dbReference type="Pfam" id="PF00361">
    <property type="entry name" value="Proton_antipo_M"/>
    <property type="match status" value="1"/>
</dbReference>
<feature type="transmembrane region" description="Helical" evidence="8">
    <location>
        <begin position="159"/>
        <end position="182"/>
    </location>
</feature>
<sequence length="506" mass="53746">MNHLLILPVLIPLLAGAFLVVVFVAPLALQRLISLVSTALLVLIALLLFRQVMVGNHVLYTLGNWSPPFGILLVADRLSVLMLLITSALAVFCAMYAGRGDDRKGAHFHALLQFQLAGINGAFLTGDLFNLFVCFEILLIASYALLLHGGGVARCRASLHYVILNLVGSAMFIIGVGILYGVTGTLNMADLAVRVANAPAGDQPLLTAASLLLLVVFGVKAALLPLLFWLPRAYTAASAPVAALFAIMTKVGIYAMLRVFSLIFGLETGLVSTTAWQWLWPLALATLALGGIGVLGATNLRNLTAYMVIVSTGTLLATLALGTREAIGAGLFYLVHSTLMTATFFLLADLIARQRGVAADHMVVAAAMKDHRILGSVYFIGAIAFAGLPPFSGFISKVWILQVAGETGNQTWLWPILLVAGFMILIALSRAGSKFFWRQSGARPHQWRADPARLGVVIAMVLGSAALSMAATPVMTFMLDTADAISAPQHYVEAVEAVALRAMGGL</sequence>
<feature type="transmembrane region" description="Helical" evidence="8">
    <location>
        <begin position="278"/>
        <end position="296"/>
    </location>
</feature>
<organism evidence="10 11">
    <name type="scientific">Litchfieldella qijiaojingensis</name>
    <dbReference type="NCBI Taxonomy" id="980347"/>
    <lineage>
        <taxon>Bacteria</taxon>
        <taxon>Pseudomonadati</taxon>
        <taxon>Pseudomonadota</taxon>
        <taxon>Gammaproteobacteria</taxon>
        <taxon>Oceanospirillales</taxon>
        <taxon>Halomonadaceae</taxon>
        <taxon>Litchfieldella</taxon>
    </lineage>
</organism>